<feature type="compositionally biased region" description="Basic and acidic residues" evidence="1">
    <location>
        <begin position="47"/>
        <end position="70"/>
    </location>
</feature>
<dbReference type="AlphaFoldDB" id="A0AAV2KIP9"/>
<organism evidence="2 3">
    <name type="scientific">Knipowitschia caucasica</name>
    <name type="common">Caucasian dwarf goby</name>
    <name type="synonym">Pomatoschistus caucasicus</name>
    <dbReference type="NCBI Taxonomy" id="637954"/>
    <lineage>
        <taxon>Eukaryota</taxon>
        <taxon>Metazoa</taxon>
        <taxon>Chordata</taxon>
        <taxon>Craniata</taxon>
        <taxon>Vertebrata</taxon>
        <taxon>Euteleostomi</taxon>
        <taxon>Actinopterygii</taxon>
        <taxon>Neopterygii</taxon>
        <taxon>Teleostei</taxon>
        <taxon>Neoteleostei</taxon>
        <taxon>Acanthomorphata</taxon>
        <taxon>Gobiaria</taxon>
        <taxon>Gobiiformes</taxon>
        <taxon>Gobioidei</taxon>
        <taxon>Gobiidae</taxon>
        <taxon>Gobiinae</taxon>
        <taxon>Knipowitschia</taxon>
    </lineage>
</organism>
<dbReference type="Gene3D" id="3.30.70.270">
    <property type="match status" value="1"/>
</dbReference>
<proteinExistence type="predicted"/>
<dbReference type="InterPro" id="IPR043502">
    <property type="entry name" value="DNA/RNA_pol_sf"/>
</dbReference>
<reference evidence="2 3" key="1">
    <citation type="submission" date="2024-04" db="EMBL/GenBank/DDBJ databases">
        <authorList>
            <person name="Waldvogel A.-M."/>
            <person name="Schoenle A."/>
        </authorList>
    </citation>
    <scope>NUCLEOTIDE SEQUENCE [LARGE SCALE GENOMIC DNA]</scope>
</reference>
<protein>
    <recommendedName>
        <fullName evidence="4">Reverse transcriptase domain-containing protein</fullName>
    </recommendedName>
</protein>
<evidence type="ECO:0000256" key="1">
    <source>
        <dbReference type="SAM" id="MobiDB-lite"/>
    </source>
</evidence>
<evidence type="ECO:0008006" key="4">
    <source>
        <dbReference type="Google" id="ProtNLM"/>
    </source>
</evidence>
<dbReference type="InterPro" id="IPR043128">
    <property type="entry name" value="Rev_trsase/Diguanyl_cyclase"/>
</dbReference>
<name>A0AAV2KIP9_KNICA</name>
<dbReference type="EMBL" id="OZ035841">
    <property type="protein sequence ID" value="CAL1589786.1"/>
    <property type="molecule type" value="Genomic_DNA"/>
</dbReference>
<evidence type="ECO:0000313" key="2">
    <source>
        <dbReference type="EMBL" id="CAL1589786.1"/>
    </source>
</evidence>
<feature type="region of interest" description="Disordered" evidence="1">
    <location>
        <begin position="47"/>
        <end position="125"/>
    </location>
</feature>
<gene>
    <name evidence="2" type="ORF">KC01_LOCUS19403</name>
</gene>
<feature type="region of interest" description="Disordered" evidence="1">
    <location>
        <begin position="160"/>
        <end position="183"/>
    </location>
</feature>
<dbReference type="Proteomes" id="UP001497482">
    <property type="component" value="Chromosome 19"/>
</dbReference>
<sequence>MEDCLEGLRDNICIPYLDDTLVYSKTFKEHVEAVRKVLQRLRDFGIKLKPNPEQDNPVKQKKGDKTARDIEDSDDDSSEECSFYYVPPLPTMLQPSDPAETRGPAVVRGQSPAPAPVIPPEVTGGDPLDVPELLAEEPAREEADPTAVNPLAPPPPAVLEGPDELIPQRPQRERHPPSRMTYDHLGTPSCYTIQPAPQLIPVYPGLIPWFSALQPYYPQPFAPVFSIGRSGPSIWLSPSEDFIKAVVSMLNLYLDGLTSVSTDVGIVSLSVDPGRFTSTTASAVFGIATDKRPPKILGSTADSERCRLSCSRHRAS</sequence>
<evidence type="ECO:0000313" key="3">
    <source>
        <dbReference type="Proteomes" id="UP001497482"/>
    </source>
</evidence>
<dbReference type="SUPFAM" id="SSF56672">
    <property type="entry name" value="DNA/RNA polymerases"/>
    <property type="match status" value="1"/>
</dbReference>
<accession>A0AAV2KIP9</accession>
<keyword evidence="3" id="KW-1185">Reference proteome</keyword>